<feature type="transmembrane region" description="Helical" evidence="7">
    <location>
        <begin position="266"/>
        <end position="287"/>
    </location>
</feature>
<comment type="similarity">
    <text evidence="2">Belongs to the oxidase-dependent Fe transporter (OFeT) (TC 9.A.10.1) family.</text>
</comment>
<organism evidence="8 9">
    <name type="scientific">Microbacterium enclense</name>
    <dbReference type="NCBI Taxonomy" id="993073"/>
    <lineage>
        <taxon>Bacteria</taxon>
        <taxon>Bacillati</taxon>
        <taxon>Actinomycetota</taxon>
        <taxon>Actinomycetes</taxon>
        <taxon>Micrococcales</taxon>
        <taxon>Microbacteriaceae</taxon>
        <taxon>Microbacterium</taxon>
    </lineage>
</organism>
<evidence type="ECO:0000313" key="8">
    <source>
        <dbReference type="EMBL" id="SDC33578.1"/>
    </source>
</evidence>
<feature type="transmembrane region" description="Helical" evidence="7">
    <location>
        <begin position="182"/>
        <end position="202"/>
    </location>
</feature>
<proteinExistence type="inferred from homology"/>
<evidence type="ECO:0000256" key="4">
    <source>
        <dbReference type="ARBA" id="ARBA00022989"/>
    </source>
</evidence>
<evidence type="ECO:0000256" key="5">
    <source>
        <dbReference type="ARBA" id="ARBA00023136"/>
    </source>
</evidence>
<dbReference type="EMBL" id="FMYG01000004">
    <property type="protein sequence ID" value="SDC33578.1"/>
    <property type="molecule type" value="Genomic_DNA"/>
</dbReference>
<dbReference type="InterPro" id="IPR004923">
    <property type="entry name" value="FTR1/Fip1/EfeU"/>
</dbReference>
<evidence type="ECO:0000256" key="7">
    <source>
        <dbReference type="SAM" id="Phobius"/>
    </source>
</evidence>
<evidence type="ECO:0000256" key="1">
    <source>
        <dbReference type="ARBA" id="ARBA00004141"/>
    </source>
</evidence>
<sequence length="368" mass="37710">MLASFFATFLIGLREGLEAALVVGILVAYLTRVGRRDALPKLWTGVGLAIALALGVGAIFTFGAYMLTFEAQELLGGGLSLLAVAMVTWMIFWMQKAGRTLKAGLEGGVEKALRSGVWALVAIGFVSVAREGVETTLFLWAMVQSFQDQSEALLGAVVGLGVAAVLGWLIARGMLRLNLARFFAWSGGFLVVVAAGVLAYAIHDLQEAGALPGPFGVGAPLDPVTGGVATGWAGFPFGWAFDVSAQIAPSGPLAALLQATVGFMPAMTWLQVAAWVVYIAVVVPLFVRGVRAKQWPRSSSEGDATSPGAGETVGSASPADDEPATARLSGAAASATPRPSGADAASQTPGSRDVPDAAASALHPNGAS</sequence>
<accession>A0A1G6KRW4</accession>
<dbReference type="STRING" id="993073.AS029_09055"/>
<reference evidence="8 9" key="1">
    <citation type="submission" date="2016-09" db="EMBL/GenBank/DDBJ databases">
        <authorList>
            <person name="Capua I."/>
            <person name="De Benedictis P."/>
            <person name="Joannis T."/>
            <person name="Lombin L.H."/>
            <person name="Cattoli G."/>
        </authorList>
    </citation>
    <scope>NUCLEOTIDE SEQUENCE [LARGE SCALE GENOMIC DNA]</scope>
    <source>
        <strain evidence="8 9">NIO-1002</strain>
    </source>
</reference>
<dbReference type="Proteomes" id="UP000183203">
    <property type="component" value="Unassembled WGS sequence"/>
</dbReference>
<feature type="region of interest" description="Disordered" evidence="6">
    <location>
        <begin position="296"/>
        <end position="368"/>
    </location>
</feature>
<keyword evidence="4 7" id="KW-1133">Transmembrane helix</keyword>
<dbReference type="Pfam" id="PF03239">
    <property type="entry name" value="FTR1"/>
    <property type="match status" value="1"/>
</dbReference>
<gene>
    <name evidence="8" type="ORF">SAMN05216418_2077</name>
</gene>
<evidence type="ECO:0000256" key="3">
    <source>
        <dbReference type="ARBA" id="ARBA00022692"/>
    </source>
</evidence>
<feature type="transmembrane region" description="Helical" evidence="7">
    <location>
        <begin position="115"/>
        <end position="133"/>
    </location>
</feature>
<dbReference type="GO" id="GO:0033573">
    <property type="term" value="C:high-affinity iron permease complex"/>
    <property type="evidence" value="ECO:0007669"/>
    <property type="project" value="InterPro"/>
</dbReference>
<evidence type="ECO:0000313" key="9">
    <source>
        <dbReference type="Proteomes" id="UP000183203"/>
    </source>
</evidence>
<name>A0A1G6KRW4_9MICO</name>
<feature type="transmembrane region" description="Helical" evidence="7">
    <location>
        <begin position="74"/>
        <end position="94"/>
    </location>
</feature>
<evidence type="ECO:0000256" key="6">
    <source>
        <dbReference type="SAM" id="MobiDB-lite"/>
    </source>
</evidence>
<dbReference type="OrthoDB" id="7260758at2"/>
<dbReference type="NCBIfam" id="NF041756">
    <property type="entry name" value="EfeU"/>
    <property type="match status" value="1"/>
</dbReference>
<dbReference type="AlphaFoldDB" id="A0A1G6KRW4"/>
<dbReference type="PANTHER" id="PTHR31632:SF2">
    <property type="entry name" value="PLASMA MEMBRANE IRON PERMEASE"/>
    <property type="match status" value="1"/>
</dbReference>
<protein>
    <submittedName>
        <fullName evidence="8">High-affinity iron transporter</fullName>
    </submittedName>
</protein>
<dbReference type="GO" id="GO:0015093">
    <property type="term" value="F:ferrous iron transmembrane transporter activity"/>
    <property type="evidence" value="ECO:0007669"/>
    <property type="project" value="TreeGrafter"/>
</dbReference>
<dbReference type="RefSeq" id="WP_058232263.1">
    <property type="nucleotide sequence ID" value="NZ_FMYG01000004.1"/>
</dbReference>
<comment type="subcellular location">
    <subcellularLocation>
        <location evidence="1">Membrane</location>
        <topology evidence="1">Multi-pass membrane protein</topology>
    </subcellularLocation>
</comment>
<keyword evidence="3 7" id="KW-0812">Transmembrane</keyword>
<keyword evidence="5 7" id="KW-0472">Membrane</keyword>
<evidence type="ECO:0000256" key="2">
    <source>
        <dbReference type="ARBA" id="ARBA00008333"/>
    </source>
</evidence>
<feature type="transmembrane region" description="Helical" evidence="7">
    <location>
        <begin position="42"/>
        <end position="68"/>
    </location>
</feature>
<feature type="compositionally biased region" description="Low complexity" evidence="6">
    <location>
        <begin position="325"/>
        <end position="336"/>
    </location>
</feature>
<dbReference type="PANTHER" id="PTHR31632">
    <property type="entry name" value="IRON TRANSPORTER FTH1"/>
    <property type="match status" value="1"/>
</dbReference>
<feature type="transmembrane region" description="Helical" evidence="7">
    <location>
        <begin position="6"/>
        <end position="30"/>
    </location>
</feature>
<feature type="transmembrane region" description="Helical" evidence="7">
    <location>
        <begin position="153"/>
        <end position="170"/>
    </location>
</feature>